<protein>
    <submittedName>
        <fullName evidence="2">EthD domain-containing protein</fullName>
    </submittedName>
</protein>
<evidence type="ECO:0000313" key="3">
    <source>
        <dbReference type="Proteomes" id="UP001597124"/>
    </source>
</evidence>
<dbReference type="Proteomes" id="UP001597124">
    <property type="component" value="Unassembled WGS sequence"/>
</dbReference>
<evidence type="ECO:0000259" key="1">
    <source>
        <dbReference type="Pfam" id="PF07110"/>
    </source>
</evidence>
<accession>A0ABW3BYH2</accession>
<reference evidence="3" key="1">
    <citation type="journal article" date="2019" name="Int. J. Syst. Evol. Microbiol.">
        <title>The Global Catalogue of Microorganisms (GCM) 10K type strain sequencing project: providing services to taxonomists for standard genome sequencing and annotation.</title>
        <authorList>
            <consortium name="The Broad Institute Genomics Platform"/>
            <consortium name="The Broad Institute Genome Sequencing Center for Infectious Disease"/>
            <person name="Wu L."/>
            <person name="Ma J."/>
        </authorList>
    </citation>
    <scope>NUCLEOTIDE SEQUENCE [LARGE SCALE GENOMIC DNA]</scope>
    <source>
        <strain evidence="3">CCUG 52537</strain>
    </source>
</reference>
<dbReference type="SUPFAM" id="SSF54909">
    <property type="entry name" value="Dimeric alpha+beta barrel"/>
    <property type="match status" value="1"/>
</dbReference>
<feature type="domain" description="EthD" evidence="1">
    <location>
        <begin position="12"/>
        <end position="105"/>
    </location>
</feature>
<evidence type="ECO:0000313" key="2">
    <source>
        <dbReference type="EMBL" id="MFD0847280.1"/>
    </source>
</evidence>
<dbReference type="Pfam" id="PF07110">
    <property type="entry name" value="EthD"/>
    <property type="match status" value="1"/>
</dbReference>
<dbReference type="InterPro" id="IPR009799">
    <property type="entry name" value="EthD_dom"/>
</dbReference>
<name>A0ABW3BYH2_SPHXN</name>
<dbReference type="Gene3D" id="3.30.70.100">
    <property type="match status" value="1"/>
</dbReference>
<keyword evidence="3" id="KW-1185">Reference proteome</keyword>
<dbReference type="RefSeq" id="WP_381486013.1">
    <property type="nucleotide sequence ID" value="NZ_JBHTIK010000002.1"/>
</dbReference>
<gene>
    <name evidence="2" type="ORF">ACFQ00_03010</name>
</gene>
<sequence length="123" mass="13877">MFKIVVFGKRRSGMSREELIRAYENDHLNLADRLIGDGTIPPMLQYRRNYICHDDPLNIGSIEFDVVTEAVFSDRASFEANRSGLSEPKIARALMEDMQKFLDLSDLRYLVVEEFSGGGGAAT</sequence>
<comment type="caution">
    <text evidence="2">The sequence shown here is derived from an EMBL/GenBank/DDBJ whole genome shotgun (WGS) entry which is preliminary data.</text>
</comment>
<organism evidence="2 3">
    <name type="scientific">Sphingosinicella xenopeptidilytica</name>
    <dbReference type="NCBI Taxonomy" id="364098"/>
    <lineage>
        <taxon>Bacteria</taxon>
        <taxon>Pseudomonadati</taxon>
        <taxon>Pseudomonadota</taxon>
        <taxon>Alphaproteobacteria</taxon>
        <taxon>Sphingomonadales</taxon>
        <taxon>Sphingosinicellaceae</taxon>
        <taxon>Sphingosinicella</taxon>
    </lineage>
</organism>
<dbReference type="InterPro" id="IPR011008">
    <property type="entry name" value="Dimeric_a/b-barrel"/>
</dbReference>
<dbReference type="EMBL" id="JBHTIK010000002">
    <property type="protein sequence ID" value="MFD0847280.1"/>
    <property type="molecule type" value="Genomic_DNA"/>
</dbReference>
<proteinExistence type="predicted"/>